<dbReference type="Proteomes" id="UP000184211">
    <property type="component" value="Unassembled WGS sequence"/>
</dbReference>
<reference evidence="3" key="1">
    <citation type="submission" date="2016-11" db="EMBL/GenBank/DDBJ databases">
        <authorList>
            <person name="Varghese N."/>
            <person name="Submissions S."/>
        </authorList>
    </citation>
    <scope>NUCLEOTIDE SEQUENCE [LARGE SCALE GENOMIC DNA]</scope>
    <source>
        <strain evidence="3">DSM 28223</strain>
    </source>
</reference>
<sequence>MGKKTKSNEETKVDPLAEGFRQPPDHTTDPCLTYMARIMELREFVGFDFNFVKTSHELREVLSDQLKESIGMEGLNALEYNFSKQRSLVNQILLSRAIESFDLYLTTILRDIILSRPEMLKSEGTVEVSTIIETGNYEDLIWQIVERKVHELSYKPLRELSKFIKSRTGIELFPTDEAFEMTLIASEVRNLIAHNDCVVNDLFNTRISGIEFPLQITETGRINIEDEWLRRASYTLDSLVFDFDETASKKFKLQTRYRFAAFTLRS</sequence>
<gene>
    <name evidence="2" type="ORF">SAMN04488044_2692</name>
</gene>
<feature type="compositionally biased region" description="Basic and acidic residues" evidence="1">
    <location>
        <begin position="1"/>
        <end position="15"/>
    </location>
</feature>
<evidence type="ECO:0000256" key="1">
    <source>
        <dbReference type="SAM" id="MobiDB-lite"/>
    </source>
</evidence>
<name>A0A1M5TSZ7_9RHOB</name>
<evidence type="ECO:0000313" key="3">
    <source>
        <dbReference type="Proteomes" id="UP000184211"/>
    </source>
</evidence>
<protein>
    <submittedName>
        <fullName evidence="2">Uncharacterized protein</fullName>
    </submittedName>
</protein>
<accession>A0A1M5TSZ7</accession>
<dbReference type="RefSeq" id="WP_131814601.1">
    <property type="nucleotide sequence ID" value="NZ_FQWM01000006.1"/>
</dbReference>
<proteinExistence type="predicted"/>
<dbReference type="EMBL" id="FQWM01000006">
    <property type="protein sequence ID" value="SHH53912.1"/>
    <property type="molecule type" value="Genomic_DNA"/>
</dbReference>
<evidence type="ECO:0000313" key="2">
    <source>
        <dbReference type="EMBL" id="SHH53912.1"/>
    </source>
</evidence>
<dbReference type="OrthoDB" id="8478100at2"/>
<keyword evidence="3" id="KW-1185">Reference proteome</keyword>
<dbReference type="AlphaFoldDB" id="A0A1M5TSZ7"/>
<organism evidence="2 3">
    <name type="scientific">Cognatishimia maritima</name>
    <dbReference type="NCBI Taxonomy" id="870908"/>
    <lineage>
        <taxon>Bacteria</taxon>
        <taxon>Pseudomonadati</taxon>
        <taxon>Pseudomonadota</taxon>
        <taxon>Alphaproteobacteria</taxon>
        <taxon>Rhodobacterales</taxon>
        <taxon>Paracoccaceae</taxon>
        <taxon>Cognatishimia</taxon>
    </lineage>
</organism>
<feature type="region of interest" description="Disordered" evidence="1">
    <location>
        <begin position="1"/>
        <end position="25"/>
    </location>
</feature>